<dbReference type="InterPro" id="IPR036390">
    <property type="entry name" value="WH_DNA-bd_sf"/>
</dbReference>
<dbReference type="PATRIC" id="fig|104336.4.peg.25"/>
<name>A0A0F0L2U4_9MICO</name>
<sequence>MTESQSGEDQVWMTTAMLKAYAHPLRRQMIRLFARREHLRAADVAEDLGVAPNSASFHLRVLADAGLIEEAPEHARDRRDRVWKSRKGSINLGGPEHPVPDEALGTAMVRSLAEDHQEMMARVIAWTPEYLSGRATEIHAAFSQRMVRLTESEFDAVMERVQEVITEAVDAHDPNDPDGRPWQIDILAADDTI</sequence>
<dbReference type="GO" id="GO:0003700">
    <property type="term" value="F:DNA-binding transcription factor activity"/>
    <property type="evidence" value="ECO:0007669"/>
    <property type="project" value="InterPro"/>
</dbReference>
<gene>
    <name evidence="2" type="ORF">RN50_00027</name>
</gene>
<dbReference type="GeneID" id="94442916"/>
<dbReference type="InterPro" id="IPR001845">
    <property type="entry name" value="HTH_ArsR_DNA-bd_dom"/>
</dbReference>
<dbReference type="SUPFAM" id="SSF46785">
    <property type="entry name" value="Winged helix' DNA-binding domain"/>
    <property type="match status" value="1"/>
</dbReference>
<accession>A0A0F0L2U4</accession>
<dbReference type="AlphaFoldDB" id="A0A0F0L2U4"/>
<reference evidence="2 3" key="1">
    <citation type="submission" date="2015-02" db="EMBL/GenBank/DDBJ databases">
        <title>Draft genome sequences of ten Microbacterium spp. with emphasis on heavy metal contaminated environments.</title>
        <authorList>
            <person name="Corretto E."/>
        </authorList>
    </citation>
    <scope>NUCLEOTIDE SEQUENCE [LARGE SCALE GENOMIC DNA]</scope>
    <source>
        <strain evidence="2 3">DSM 12966</strain>
    </source>
</reference>
<comment type="caution">
    <text evidence="2">The sequence shown here is derived from an EMBL/GenBank/DDBJ whole genome shotgun (WGS) entry which is preliminary data.</text>
</comment>
<dbReference type="EMBL" id="JYIU01000008">
    <property type="protein sequence ID" value="KJL27472.1"/>
    <property type="molecule type" value="Genomic_DNA"/>
</dbReference>
<feature type="domain" description="HTH arsR-type" evidence="1">
    <location>
        <begin position="16"/>
        <end position="129"/>
    </location>
</feature>
<dbReference type="Proteomes" id="UP000033572">
    <property type="component" value="Unassembled WGS sequence"/>
</dbReference>
<evidence type="ECO:0000259" key="1">
    <source>
        <dbReference type="SMART" id="SM00418"/>
    </source>
</evidence>
<protein>
    <submittedName>
        <fullName evidence="2">Helix-turn-helix domain protein</fullName>
    </submittedName>
</protein>
<dbReference type="InterPro" id="IPR036388">
    <property type="entry name" value="WH-like_DNA-bd_sf"/>
</dbReference>
<keyword evidence="3" id="KW-1185">Reference proteome</keyword>
<dbReference type="Pfam" id="PF12840">
    <property type="entry name" value="HTH_20"/>
    <property type="match status" value="1"/>
</dbReference>
<dbReference type="InterPro" id="IPR011991">
    <property type="entry name" value="ArsR-like_HTH"/>
</dbReference>
<proteinExistence type="predicted"/>
<evidence type="ECO:0000313" key="2">
    <source>
        <dbReference type="EMBL" id="KJL27472.1"/>
    </source>
</evidence>
<dbReference type="CDD" id="cd00090">
    <property type="entry name" value="HTH_ARSR"/>
    <property type="match status" value="1"/>
</dbReference>
<dbReference type="RefSeq" id="WP_052677558.1">
    <property type="nucleotide sequence ID" value="NZ_CAUQFI010000084.1"/>
</dbReference>
<dbReference type="Gene3D" id="1.10.10.10">
    <property type="entry name" value="Winged helix-like DNA-binding domain superfamily/Winged helix DNA-binding domain"/>
    <property type="match status" value="1"/>
</dbReference>
<dbReference type="KEGG" id="mfol:DXT68_00765"/>
<evidence type="ECO:0000313" key="3">
    <source>
        <dbReference type="Proteomes" id="UP000033572"/>
    </source>
</evidence>
<organism evidence="2 3">
    <name type="scientific">Microbacterium foliorum</name>
    <dbReference type="NCBI Taxonomy" id="104336"/>
    <lineage>
        <taxon>Bacteria</taxon>
        <taxon>Bacillati</taxon>
        <taxon>Actinomycetota</taxon>
        <taxon>Actinomycetes</taxon>
        <taxon>Micrococcales</taxon>
        <taxon>Microbacteriaceae</taxon>
        <taxon>Microbacterium</taxon>
    </lineage>
</organism>
<dbReference type="SMART" id="SM00418">
    <property type="entry name" value="HTH_ARSR"/>
    <property type="match status" value="1"/>
</dbReference>